<comment type="subcellular location">
    <subcellularLocation>
        <location evidence="1">Cell membrane</location>
        <topology evidence="1">Lipid-anchor</topology>
        <topology evidence="1">GPI-anchor</topology>
    </subcellularLocation>
</comment>
<evidence type="ECO:0000256" key="4">
    <source>
        <dbReference type="ARBA" id="ARBA00023136"/>
    </source>
</evidence>
<feature type="region of interest" description="Disordered" evidence="7">
    <location>
        <begin position="415"/>
        <end position="472"/>
    </location>
</feature>
<keyword evidence="2" id="KW-1003">Cell membrane</keyword>
<evidence type="ECO:0000256" key="3">
    <source>
        <dbReference type="ARBA" id="ARBA00022622"/>
    </source>
</evidence>
<protein>
    <submittedName>
        <fullName evidence="9">Variant surface glycoprotein 1125.2525</fullName>
    </submittedName>
</protein>
<dbReference type="GO" id="GO:0098552">
    <property type="term" value="C:side of membrane"/>
    <property type="evidence" value="ECO:0007669"/>
    <property type="project" value="UniProtKB-KW"/>
</dbReference>
<evidence type="ECO:0000256" key="2">
    <source>
        <dbReference type="ARBA" id="ARBA00022475"/>
    </source>
</evidence>
<evidence type="ECO:0000256" key="1">
    <source>
        <dbReference type="ARBA" id="ARBA00004609"/>
    </source>
</evidence>
<keyword evidence="5" id="KW-0325">Glycoprotein</keyword>
<dbReference type="EMBL" id="KX700059">
    <property type="protein sequence ID" value="APD74015.1"/>
    <property type="molecule type" value="Genomic_DNA"/>
</dbReference>
<evidence type="ECO:0000313" key="9">
    <source>
        <dbReference type="EMBL" id="APD74015.1"/>
    </source>
</evidence>
<sequence>MYRQKKLQKYVAAKTTQPLALVLATAMLTTSCQGLQRPHFQIQEACDAASYLRQLSTQAISATESSLRSAISELKSALALQVLAAKATGANRLAANILAASRQSTATAKLTALADKLTAIGEGLVGTGVLAGAQEIVAELTTLTVQDANLDTATTYTTTATPLKVTPKLSPNVNGMCMESAEKRKEPQAAKTPRPEQPTIKLFTVAAETPGSQTGDKLTLCGHGANTGAITGPSSCATGQTTTIGLRGGAILKATQVTTTAQQTPTGTQAYSKVGGAESVPSQASLTAELAKILLMETNTVAIERNQAVTELVDIASSSSLKDLLAKTLDGESATYNNPETKPKVDAFLKDLFGDKAENVKTTIEKDLKGLVPPKAAIGGNGDKKLETINDPKELADAQIYYTVKKFVDEQEQKKKNIAGSSCPAKTDKPEEPKKTADECKKHTTEKPCREETGCDFDDKKPEGEGCFPKEN</sequence>
<proteinExistence type="predicted"/>
<evidence type="ECO:0000259" key="8">
    <source>
        <dbReference type="Pfam" id="PF00913"/>
    </source>
</evidence>
<keyword evidence="3" id="KW-0336">GPI-anchor</keyword>
<dbReference type="Pfam" id="PF00913">
    <property type="entry name" value="Trypan_glycop"/>
    <property type="match status" value="1"/>
</dbReference>
<accession>A0A1J0R823</accession>
<reference evidence="9" key="1">
    <citation type="submission" date="2016-08" db="EMBL/GenBank/DDBJ databases">
        <title>VSG repertoire of Trypanosoma brucei EATRO 1125.</title>
        <authorList>
            <person name="Cross G.A."/>
        </authorList>
    </citation>
    <scope>NUCLEOTIDE SEQUENCE</scope>
    <source>
        <strain evidence="9">EATRO 1125</strain>
    </source>
</reference>
<dbReference type="GO" id="GO:0005886">
    <property type="term" value="C:plasma membrane"/>
    <property type="evidence" value="ECO:0007669"/>
    <property type="project" value="UniProtKB-SubCell"/>
</dbReference>
<dbReference type="VEuPathDB" id="TriTrypDB:Tb10.v4.0134"/>
<evidence type="ECO:0000256" key="5">
    <source>
        <dbReference type="ARBA" id="ARBA00023180"/>
    </source>
</evidence>
<dbReference type="Gene3D" id="1.10.470.10">
    <property type="entry name" value="Variant Surface Glycoprotein, subunit A, domain 2"/>
    <property type="match status" value="1"/>
</dbReference>
<evidence type="ECO:0000256" key="7">
    <source>
        <dbReference type="SAM" id="MobiDB-lite"/>
    </source>
</evidence>
<organism evidence="9">
    <name type="scientific">Trypanosoma brucei</name>
    <dbReference type="NCBI Taxonomy" id="5691"/>
    <lineage>
        <taxon>Eukaryota</taxon>
        <taxon>Discoba</taxon>
        <taxon>Euglenozoa</taxon>
        <taxon>Kinetoplastea</taxon>
        <taxon>Metakinetoplastina</taxon>
        <taxon>Trypanosomatida</taxon>
        <taxon>Trypanosomatidae</taxon>
        <taxon>Trypanosoma</taxon>
    </lineage>
</organism>
<feature type="compositionally biased region" description="Basic and acidic residues" evidence="7">
    <location>
        <begin position="426"/>
        <end position="472"/>
    </location>
</feature>
<dbReference type="SUPFAM" id="SSF58087">
    <property type="entry name" value="Variant surface glycoprotein (N-terminal domain)"/>
    <property type="match status" value="1"/>
</dbReference>
<evidence type="ECO:0000256" key="6">
    <source>
        <dbReference type="ARBA" id="ARBA00023288"/>
    </source>
</evidence>
<keyword evidence="4" id="KW-0472">Membrane</keyword>
<dbReference type="InterPro" id="IPR001812">
    <property type="entry name" value="Trypano_VSG_A_N_dom"/>
</dbReference>
<dbReference type="GO" id="GO:0042783">
    <property type="term" value="P:symbiont-mediated evasion of host immune response"/>
    <property type="evidence" value="ECO:0007669"/>
    <property type="project" value="InterPro"/>
</dbReference>
<feature type="domain" description="Trypanosome variant surface glycoprotein A-type N-terminal" evidence="8">
    <location>
        <begin position="21"/>
        <end position="403"/>
    </location>
</feature>
<dbReference type="AlphaFoldDB" id="A0A1J0R823"/>
<dbReference type="VEuPathDB" id="TriTrypDB:Tb427_000598700"/>
<keyword evidence="6" id="KW-0449">Lipoprotein</keyword>
<name>A0A1J0R823_9TRYP</name>
<dbReference type="PROSITE" id="PS51257">
    <property type="entry name" value="PROKAR_LIPOPROTEIN"/>
    <property type="match status" value="1"/>
</dbReference>